<dbReference type="RefSeq" id="WP_344588027.1">
    <property type="nucleotide sequence ID" value="NZ_BAAARW010000005.1"/>
</dbReference>
<keyword evidence="2" id="KW-0963">Cytoplasm</keyword>
<reference evidence="6" key="1">
    <citation type="journal article" date="2019" name="Int. J. Syst. Evol. Microbiol.">
        <title>The Global Catalogue of Microorganisms (GCM) 10K type strain sequencing project: providing services to taxonomists for standard genome sequencing and annotation.</title>
        <authorList>
            <consortium name="The Broad Institute Genomics Platform"/>
            <consortium name="The Broad Institute Genome Sequencing Center for Infectious Disease"/>
            <person name="Wu L."/>
            <person name="Ma J."/>
        </authorList>
    </citation>
    <scope>NUCLEOTIDE SEQUENCE [LARGE SCALE GENOMIC DNA]</scope>
    <source>
        <strain evidence="6">JCM 3325</strain>
    </source>
</reference>
<comment type="subcellular location">
    <subcellularLocation>
        <location evidence="1">Cytoplasm</location>
    </subcellularLocation>
</comment>
<dbReference type="InterPro" id="IPR050399">
    <property type="entry name" value="HPr"/>
</dbReference>
<evidence type="ECO:0000256" key="2">
    <source>
        <dbReference type="ARBA" id="ARBA00022490"/>
    </source>
</evidence>
<dbReference type="InterPro" id="IPR000032">
    <property type="entry name" value="HPr-like"/>
</dbReference>
<dbReference type="Proteomes" id="UP001501231">
    <property type="component" value="Unassembled WGS sequence"/>
</dbReference>
<dbReference type="Gene3D" id="3.30.1340.10">
    <property type="entry name" value="HPr-like"/>
    <property type="match status" value="1"/>
</dbReference>
<evidence type="ECO:0000313" key="6">
    <source>
        <dbReference type="Proteomes" id="UP001501231"/>
    </source>
</evidence>
<dbReference type="SUPFAM" id="SSF55594">
    <property type="entry name" value="HPr-like"/>
    <property type="match status" value="1"/>
</dbReference>
<keyword evidence="6" id="KW-1185">Reference proteome</keyword>
<sequence length="97" mass="9820">MAERTVVVGSAQGLHARPAKIFVGEAARQPVPVLISTGGKPPVPAASILAVLALGAGHGAEVTLSAEGEQAERVLDELAALIARDLDAEEPDHAEPA</sequence>
<dbReference type="InterPro" id="IPR035895">
    <property type="entry name" value="HPr-like_sf"/>
</dbReference>
<protein>
    <submittedName>
        <fullName evidence="5">HPr family phosphocarrier protein</fullName>
    </submittedName>
</protein>
<organism evidence="5 6">
    <name type="scientific">Actinomadura vinacea</name>
    <dbReference type="NCBI Taxonomy" id="115336"/>
    <lineage>
        <taxon>Bacteria</taxon>
        <taxon>Bacillati</taxon>
        <taxon>Actinomycetota</taxon>
        <taxon>Actinomycetes</taxon>
        <taxon>Streptosporangiales</taxon>
        <taxon>Thermomonosporaceae</taxon>
        <taxon>Actinomadura</taxon>
    </lineage>
</organism>
<keyword evidence="3" id="KW-0598">Phosphotransferase system</keyword>
<dbReference type="PANTHER" id="PTHR33705:SF2">
    <property type="entry name" value="PHOSPHOCARRIER PROTEIN NPR"/>
    <property type="match status" value="1"/>
</dbReference>
<dbReference type="Pfam" id="PF00381">
    <property type="entry name" value="PTS-HPr"/>
    <property type="match status" value="1"/>
</dbReference>
<dbReference type="PRINTS" id="PR00107">
    <property type="entry name" value="PHOSPHOCPHPR"/>
</dbReference>
<evidence type="ECO:0000259" key="4">
    <source>
        <dbReference type="PROSITE" id="PS51350"/>
    </source>
</evidence>
<dbReference type="PROSITE" id="PS51350">
    <property type="entry name" value="PTS_HPR_DOM"/>
    <property type="match status" value="1"/>
</dbReference>
<evidence type="ECO:0000256" key="1">
    <source>
        <dbReference type="ARBA" id="ARBA00004496"/>
    </source>
</evidence>
<feature type="domain" description="HPr" evidence="4">
    <location>
        <begin position="1"/>
        <end position="89"/>
    </location>
</feature>
<proteinExistence type="predicted"/>
<gene>
    <name evidence="5" type="ORF">GCM10010191_16840</name>
</gene>
<dbReference type="PANTHER" id="PTHR33705">
    <property type="entry name" value="PHOSPHOCARRIER PROTEIN HPR"/>
    <property type="match status" value="1"/>
</dbReference>
<dbReference type="CDD" id="cd00367">
    <property type="entry name" value="PTS-HPr_like"/>
    <property type="match status" value="1"/>
</dbReference>
<evidence type="ECO:0000256" key="3">
    <source>
        <dbReference type="ARBA" id="ARBA00022683"/>
    </source>
</evidence>
<evidence type="ECO:0000313" key="5">
    <source>
        <dbReference type="EMBL" id="GAA2408906.1"/>
    </source>
</evidence>
<dbReference type="NCBIfam" id="TIGR01003">
    <property type="entry name" value="PTS_HPr_family"/>
    <property type="match status" value="1"/>
</dbReference>
<comment type="caution">
    <text evidence="5">The sequence shown here is derived from an EMBL/GenBank/DDBJ whole genome shotgun (WGS) entry which is preliminary data.</text>
</comment>
<name>A0ABP5VPX8_9ACTN</name>
<accession>A0ABP5VPX8</accession>
<dbReference type="EMBL" id="BAAARW010000005">
    <property type="protein sequence ID" value="GAA2408906.1"/>
    <property type="molecule type" value="Genomic_DNA"/>
</dbReference>